<dbReference type="PANTHER" id="PTHR43133">
    <property type="entry name" value="RNA POLYMERASE ECF-TYPE SIGMA FACTO"/>
    <property type="match status" value="1"/>
</dbReference>
<keyword evidence="2" id="KW-0805">Transcription regulation</keyword>
<sequence length="191" mass="22647">METQHMDVMLLKRLKSGDSTAFDVLFRRYYPMLCAYACRFVSLESAEEIAQDALLWLWEHREDEIIQYSLSKYLLKSVYHRALNRLEQEQMQLNADTRFYQDLVENVLEEEDLCQLHELTARLGEAIRRLPPLYREAFLKHRLKGQTYKEIADELGVSVQTVNYRIGQALKLLAQELKDYLPLLLFLFQIP</sequence>
<dbReference type="InterPro" id="IPR007627">
    <property type="entry name" value="RNA_pol_sigma70_r2"/>
</dbReference>
<organism evidence="7 8">
    <name type="scientific">Candidatus Bacteroides pullicola</name>
    <dbReference type="NCBI Taxonomy" id="2838475"/>
    <lineage>
        <taxon>Bacteria</taxon>
        <taxon>Pseudomonadati</taxon>
        <taxon>Bacteroidota</taxon>
        <taxon>Bacteroidia</taxon>
        <taxon>Bacteroidales</taxon>
        <taxon>Bacteroidaceae</taxon>
        <taxon>Bacteroides</taxon>
    </lineage>
</organism>
<keyword evidence="3" id="KW-0731">Sigma factor</keyword>
<dbReference type="InterPro" id="IPR013249">
    <property type="entry name" value="RNA_pol_sigma70_r4_t2"/>
</dbReference>
<evidence type="ECO:0000259" key="5">
    <source>
        <dbReference type="Pfam" id="PF04542"/>
    </source>
</evidence>
<dbReference type="NCBIfam" id="TIGR02985">
    <property type="entry name" value="Sig70_bacteroi1"/>
    <property type="match status" value="1"/>
</dbReference>
<dbReference type="EMBL" id="DXCV01000024">
    <property type="protein sequence ID" value="HIY87615.1"/>
    <property type="molecule type" value="Genomic_DNA"/>
</dbReference>
<dbReference type="InterPro" id="IPR013325">
    <property type="entry name" value="RNA_pol_sigma_r2"/>
</dbReference>
<dbReference type="Gene3D" id="1.10.1740.10">
    <property type="match status" value="1"/>
</dbReference>
<dbReference type="GO" id="GO:0016987">
    <property type="term" value="F:sigma factor activity"/>
    <property type="evidence" value="ECO:0007669"/>
    <property type="project" value="UniProtKB-KW"/>
</dbReference>
<dbReference type="Proteomes" id="UP000886851">
    <property type="component" value="Unassembled WGS sequence"/>
</dbReference>
<evidence type="ECO:0000313" key="7">
    <source>
        <dbReference type="EMBL" id="HIY87615.1"/>
    </source>
</evidence>
<dbReference type="CDD" id="cd06171">
    <property type="entry name" value="Sigma70_r4"/>
    <property type="match status" value="1"/>
</dbReference>
<evidence type="ECO:0000256" key="3">
    <source>
        <dbReference type="ARBA" id="ARBA00023082"/>
    </source>
</evidence>
<dbReference type="SUPFAM" id="SSF88659">
    <property type="entry name" value="Sigma3 and sigma4 domains of RNA polymerase sigma factors"/>
    <property type="match status" value="1"/>
</dbReference>
<dbReference type="InterPro" id="IPR039425">
    <property type="entry name" value="RNA_pol_sigma-70-like"/>
</dbReference>
<feature type="domain" description="RNA polymerase sigma-70 region 2" evidence="5">
    <location>
        <begin position="25"/>
        <end position="90"/>
    </location>
</feature>
<evidence type="ECO:0000313" key="8">
    <source>
        <dbReference type="Proteomes" id="UP000886851"/>
    </source>
</evidence>
<name>A0A9D1ZFW8_9BACE</name>
<dbReference type="NCBIfam" id="TIGR02937">
    <property type="entry name" value="sigma70-ECF"/>
    <property type="match status" value="1"/>
</dbReference>
<proteinExistence type="inferred from homology"/>
<dbReference type="SUPFAM" id="SSF88946">
    <property type="entry name" value="Sigma2 domain of RNA polymerase sigma factors"/>
    <property type="match status" value="1"/>
</dbReference>
<gene>
    <name evidence="7" type="ORF">H9824_02780</name>
</gene>
<reference evidence="7" key="1">
    <citation type="journal article" date="2021" name="PeerJ">
        <title>Extensive microbial diversity within the chicken gut microbiome revealed by metagenomics and culture.</title>
        <authorList>
            <person name="Gilroy R."/>
            <person name="Ravi A."/>
            <person name="Getino M."/>
            <person name="Pursley I."/>
            <person name="Horton D.L."/>
            <person name="Alikhan N.F."/>
            <person name="Baker D."/>
            <person name="Gharbi K."/>
            <person name="Hall N."/>
            <person name="Watson M."/>
            <person name="Adriaenssens E.M."/>
            <person name="Foster-Nyarko E."/>
            <person name="Jarju S."/>
            <person name="Secka A."/>
            <person name="Antonio M."/>
            <person name="Oren A."/>
            <person name="Chaudhuri R.R."/>
            <person name="La Ragione R."/>
            <person name="Hildebrand F."/>
            <person name="Pallen M.J."/>
        </authorList>
    </citation>
    <scope>NUCLEOTIDE SEQUENCE</scope>
    <source>
        <strain evidence="7">Gambia2-208</strain>
    </source>
</reference>
<evidence type="ECO:0000259" key="6">
    <source>
        <dbReference type="Pfam" id="PF08281"/>
    </source>
</evidence>
<dbReference type="InterPro" id="IPR013324">
    <property type="entry name" value="RNA_pol_sigma_r3/r4-like"/>
</dbReference>
<accession>A0A9D1ZFW8</accession>
<evidence type="ECO:0000256" key="4">
    <source>
        <dbReference type="ARBA" id="ARBA00023163"/>
    </source>
</evidence>
<dbReference type="Pfam" id="PF04542">
    <property type="entry name" value="Sigma70_r2"/>
    <property type="match status" value="1"/>
</dbReference>
<dbReference type="InterPro" id="IPR014327">
    <property type="entry name" value="RNA_pol_sigma70_bacteroid"/>
</dbReference>
<evidence type="ECO:0000256" key="1">
    <source>
        <dbReference type="ARBA" id="ARBA00010641"/>
    </source>
</evidence>
<feature type="domain" description="RNA polymerase sigma factor 70 region 4 type 2" evidence="6">
    <location>
        <begin position="122"/>
        <end position="173"/>
    </location>
</feature>
<protein>
    <submittedName>
        <fullName evidence="7">RNA polymerase sigma-70 factor</fullName>
    </submittedName>
</protein>
<keyword evidence="4" id="KW-0804">Transcription</keyword>
<dbReference type="PANTHER" id="PTHR43133:SF46">
    <property type="entry name" value="RNA POLYMERASE SIGMA-70 FACTOR ECF SUBFAMILY"/>
    <property type="match status" value="1"/>
</dbReference>
<comment type="similarity">
    <text evidence="1">Belongs to the sigma-70 factor family. ECF subfamily.</text>
</comment>
<dbReference type="GO" id="GO:0003677">
    <property type="term" value="F:DNA binding"/>
    <property type="evidence" value="ECO:0007669"/>
    <property type="project" value="InterPro"/>
</dbReference>
<comment type="caution">
    <text evidence="7">The sequence shown here is derived from an EMBL/GenBank/DDBJ whole genome shotgun (WGS) entry which is preliminary data.</text>
</comment>
<evidence type="ECO:0000256" key="2">
    <source>
        <dbReference type="ARBA" id="ARBA00023015"/>
    </source>
</evidence>
<dbReference type="AlphaFoldDB" id="A0A9D1ZFW8"/>
<dbReference type="InterPro" id="IPR036388">
    <property type="entry name" value="WH-like_DNA-bd_sf"/>
</dbReference>
<dbReference type="Gene3D" id="1.10.10.10">
    <property type="entry name" value="Winged helix-like DNA-binding domain superfamily/Winged helix DNA-binding domain"/>
    <property type="match status" value="1"/>
</dbReference>
<dbReference type="Pfam" id="PF08281">
    <property type="entry name" value="Sigma70_r4_2"/>
    <property type="match status" value="1"/>
</dbReference>
<dbReference type="GO" id="GO:0006352">
    <property type="term" value="P:DNA-templated transcription initiation"/>
    <property type="evidence" value="ECO:0007669"/>
    <property type="project" value="InterPro"/>
</dbReference>
<dbReference type="InterPro" id="IPR014284">
    <property type="entry name" value="RNA_pol_sigma-70_dom"/>
</dbReference>
<reference evidence="7" key="2">
    <citation type="submission" date="2021-04" db="EMBL/GenBank/DDBJ databases">
        <authorList>
            <person name="Gilroy R."/>
        </authorList>
    </citation>
    <scope>NUCLEOTIDE SEQUENCE</scope>
    <source>
        <strain evidence="7">Gambia2-208</strain>
    </source>
</reference>